<protein>
    <recommendedName>
        <fullName evidence="3">Sulfotransferase domain-containing protein</fullName>
    </recommendedName>
</protein>
<keyword evidence="2" id="KW-0808">Transferase</keyword>
<reference evidence="4 5" key="1">
    <citation type="journal article" date="2015" name="Genome Biol.">
        <title>Comparative genomics of Steinernema reveals deeply conserved gene regulatory networks.</title>
        <authorList>
            <person name="Dillman A.R."/>
            <person name="Macchietto M."/>
            <person name="Porter C.F."/>
            <person name="Rogers A."/>
            <person name="Williams B."/>
            <person name="Antoshechkin I."/>
            <person name="Lee M.M."/>
            <person name="Goodwin Z."/>
            <person name="Lu X."/>
            <person name="Lewis E.E."/>
            <person name="Goodrich-Blair H."/>
            <person name="Stock S.P."/>
            <person name="Adams B.J."/>
            <person name="Sternberg P.W."/>
            <person name="Mortazavi A."/>
        </authorList>
    </citation>
    <scope>NUCLEOTIDE SEQUENCE [LARGE SCALE GENOMIC DNA]</scope>
    <source>
        <strain evidence="4 5">ALL</strain>
    </source>
</reference>
<sequence length="301" mass="35008">MVVVRKDSVIVDQPAGEPRQANINGVLFPPFFQVDNIRTAKTLETFPDDVFVLTYPKCGTTWVQHIACQLLIENYELRPGKELFKYAPMIELVGGEVASHIPRPRILKSHLSAQNLPTLNGSKCILVWRNPKDTLISWFHLIRNIKGYNWENGDFNVFFEMFCEGRIPWGSYFDYHKAWLPYLKDPNVLLIKFEEMVADLPTSVVRIGEFLGGRAAAVTHNPKALASTLKNSTFEAMKRDQNRWFPIVLRNPAQFIRKGVTRDWKNYLSKEQSDRIDQMFAKHFRESDVEEWWKNEMAWEG</sequence>
<dbReference type="InterPro" id="IPR027417">
    <property type="entry name" value="P-loop_NTPase"/>
</dbReference>
<evidence type="ECO:0000256" key="2">
    <source>
        <dbReference type="ARBA" id="ARBA00022679"/>
    </source>
</evidence>
<dbReference type="GO" id="GO:0008146">
    <property type="term" value="F:sulfotransferase activity"/>
    <property type="evidence" value="ECO:0007669"/>
    <property type="project" value="InterPro"/>
</dbReference>
<dbReference type="EMBL" id="AZBU02000006">
    <property type="protein sequence ID" value="TKR72026.1"/>
    <property type="molecule type" value="Genomic_DNA"/>
</dbReference>
<dbReference type="Pfam" id="PF00685">
    <property type="entry name" value="Sulfotransfer_1"/>
    <property type="match status" value="1"/>
</dbReference>
<reference evidence="4 5" key="2">
    <citation type="journal article" date="2019" name="G3 (Bethesda)">
        <title>Hybrid Assembly of the Genome of the Entomopathogenic Nematode Steinernema carpocapsae Identifies the X-Chromosome.</title>
        <authorList>
            <person name="Serra L."/>
            <person name="Macchietto M."/>
            <person name="Macias-Munoz A."/>
            <person name="McGill C.J."/>
            <person name="Rodriguez I.M."/>
            <person name="Rodriguez B."/>
            <person name="Murad R."/>
            <person name="Mortazavi A."/>
        </authorList>
    </citation>
    <scope>NUCLEOTIDE SEQUENCE [LARGE SCALE GENOMIC DNA]</scope>
    <source>
        <strain evidence="4 5">ALL</strain>
    </source>
</reference>
<feature type="domain" description="Sulfotransferase" evidence="3">
    <location>
        <begin position="47"/>
        <end position="287"/>
    </location>
</feature>
<gene>
    <name evidence="4" type="ORF">L596_019549</name>
</gene>
<dbReference type="SUPFAM" id="SSF52540">
    <property type="entry name" value="P-loop containing nucleoside triphosphate hydrolases"/>
    <property type="match status" value="1"/>
</dbReference>
<dbReference type="InterPro" id="IPR000863">
    <property type="entry name" value="Sulfotransferase_dom"/>
</dbReference>
<comment type="similarity">
    <text evidence="1">Belongs to the sulfotransferase 1 family.</text>
</comment>
<dbReference type="Proteomes" id="UP000298663">
    <property type="component" value="Unassembled WGS sequence"/>
</dbReference>
<accession>A0A4U5MQU5</accession>
<proteinExistence type="inferred from homology"/>
<evidence type="ECO:0000313" key="5">
    <source>
        <dbReference type="Proteomes" id="UP000298663"/>
    </source>
</evidence>
<evidence type="ECO:0000256" key="1">
    <source>
        <dbReference type="ARBA" id="ARBA00005771"/>
    </source>
</evidence>
<comment type="caution">
    <text evidence="4">The sequence shown here is derived from an EMBL/GenBank/DDBJ whole genome shotgun (WGS) entry which is preliminary data.</text>
</comment>
<dbReference type="AlphaFoldDB" id="A0A4U5MQU5"/>
<evidence type="ECO:0000259" key="3">
    <source>
        <dbReference type="Pfam" id="PF00685"/>
    </source>
</evidence>
<dbReference type="PANTHER" id="PTHR11783">
    <property type="entry name" value="SULFOTRANSFERASE SULT"/>
    <property type="match status" value="1"/>
</dbReference>
<name>A0A4U5MQU5_STECR</name>
<dbReference type="STRING" id="34508.A0A4U5MQU5"/>
<dbReference type="Gene3D" id="3.40.50.300">
    <property type="entry name" value="P-loop containing nucleotide triphosphate hydrolases"/>
    <property type="match status" value="1"/>
</dbReference>
<dbReference type="OrthoDB" id="205623at2759"/>
<keyword evidence="5" id="KW-1185">Reference proteome</keyword>
<evidence type="ECO:0000313" key="4">
    <source>
        <dbReference type="EMBL" id="TKR72026.1"/>
    </source>
</evidence>
<organism evidence="4 5">
    <name type="scientific">Steinernema carpocapsae</name>
    <name type="common">Entomopathogenic nematode</name>
    <dbReference type="NCBI Taxonomy" id="34508"/>
    <lineage>
        <taxon>Eukaryota</taxon>
        <taxon>Metazoa</taxon>
        <taxon>Ecdysozoa</taxon>
        <taxon>Nematoda</taxon>
        <taxon>Chromadorea</taxon>
        <taxon>Rhabditida</taxon>
        <taxon>Tylenchina</taxon>
        <taxon>Panagrolaimomorpha</taxon>
        <taxon>Strongyloidoidea</taxon>
        <taxon>Steinernematidae</taxon>
        <taxon>Steinernema</taxon>
    </lineage>
</organism>